<dbReference type="Pfam" id="PF11578">
    <property type="entry name" value="DUF3237"/>
    <property type="match status" value="1"/>
</dbReference>
<organism evidence="1 2">
    <name type="scientific">Rhodobacter capsulatus</name>
    <name type="common">Rhodopseudomonas capsulata</name>
    <dbReference type="NCBI Taxonomy" id="1061"/>
    <lineage>
        <taxon>Bacteria</taxon>
        <taxon>Pseudomonadati</taxon>
        <taxon>Pseudomonadota</taxon>
        <taxon>Alphaproteobacteria</taxon>
        <taxon>Rhodobacterales</taxon>
        <taxon>Rhodobacter group</taxon>
        <taxon>Rhodobacter</taxon>
    </lineage>
</organism>
<dbReference type="Gene3D" id="2.40.160.20">
    <property type="match status" value="1"/>
</dbReference>
<dbReference type="RefSeq" id="WP_136905618.1">
    <property type="nucleotide sequence ID" value="NZ_SWJZ01000022.1"/>
</dbReference>
<accession>A0A4U1JRW9</accession>
<protein>
    <submittedName>
        <fullName evidence="1">DUF3237 family protein</fullName>
    </submittedName>
</protein>
<reference evidence="1 2" key="1">
    <citation type="submission" date="2019-04" db="EMBL/GenBank/DDBJ databases">
        <title>Draft Whole-Genome sequence of the purple photosynthetic bacterium Rhodobacter capsulatus SP108 with an indigenous class A beta-lactamase.</title>
        <authorList>
            <person name="Robertson S."/>
            <person name="Meyer T.E."/>
            <person name="Kyndt J.A."/>
        </authorList>
    </citation>
    <scope>NUCLEOTIDE SEQUENCE [LARGE SCALE GENOMIC DNA]</scope>
    <source>
        <strain evidence="1 2">SP108</strain>
    </source>
</reference>
<evidence type="ECO:0000313" key="1">
    <source>
        <dbReference type="EMBL" id="TKD21920.1"/>
    </source>
</evidence>
<dbReference type="EMBL" id="SWJZ01000022">
    <property type="protein sequence ID" value="TKD21920.1"/>
    <property type="molecule type" value="Genomic_DNA"/>
</dbReference>
<dbReference type="Proteomes" id="UP000310597">
    <property type="component" value="Unassembled WGS sequence"/>
</dbReference>
<dbReference type="PANTHER" id="PTHR37315">
    <property type="entry name" value="UPF0311 PROTEIN BLR7842"/>
    <property type="match status" value="1"/>
</dbReference>
<dbReference type="PANTHER" id="PTHR37315:SF1">
    <property type="entry name" value="UPF0311 PROTEIN BLR7842"/>
    <property type="match status" value="1"/>
</dbReference>
<gene>
    <name evidence="1" type="ORF">FBT96_07105</name>
</gene>
<proteinExistence type="predicted"/>
<evidence type="ECO:0000313" key="2">
    <source>
        <dbReference type="Proteomes" id="UP000310597"/>
    </source>
</evidence>
<name>A0A4U1JRW9_RHOCA</name>
<comment type="caution">
    <text evidence="1">The sequence shown here is derived from an EMBL/GenBank/DDBJ whole genome shotgun (WGS) entry which is preliminary data.</text>
</comment>
<dbReference type="OrthoDB" id="5294829at2"/>
<dbReference type="AlphaFoldDB" id="A0A4U1JRW9"/>
<sequence>MMFPTLDDDSARFGLRLALRLAVTLGPDEEMGACAGGLRRNYPITGGCFVGRNIRGAVIGSGADISVLRPDGICEVDALYRIRAEDGTIIVVHNHGLYDAPEFGPRGRDYLVTRPAFIAPTGQHDWLNRSLFIGTVDDIEGGVLVSCYEVHRSQAA</sequence>
<dbReference type="InterPro" id="IPR020915">
    <property type="entry name" value="UPF0311"/>
</dbReference>